<keyword evidence="4" id="KW-0472">Membrane</keyword>
<dbReference type="NCBIfam" id="TIGR01730">
    <property type="entry name" value="RND_mfp"/>
    <property type="match status" value="1"/>
</dbReference>
<evidence type="ECO:0000313" key="7">
    <source>
        <dbReference type="Proteomes" id="UP000231263"/>
    </source>
</evidence>
<keyword evidence="3" id="KW-0175">Coiled coil</keyword>
<comment type="subcellular location">
    <subcellularLocation>
        <location evidence="1">Cell envelope</location>
    </subcellularLocation>
</comment>
<feature type="domain" description="Multidrug resistance protein MdtA-like C-terminal permuted SH3" evidence="5">
    <location>
        <begin position="531"/>
        <end position="583"/>
    </location>
</feature>
<sequence>MKNFLNLHSKIIIATGALAVLAVIIFSFLNSDKSVDAETDASNNLTTLKVADYQSAVDTVYSSGEVISENQATIRSEASSPIEDFYIEIGDRVQTGDLLVAFRHDDLNAQLTQANAAVTRAKTALEAQQMGAKEEDKEKARLAVEQAKLGLTQATLNLNQIKLAQTSSENAVNEGIQQLYKTSLSTLDASEQTLVDSLATISDLQVDYFNCSSDQICYVIGKEKGTAIKTYFAKEGADKWNATSVRGINSGYAEKLANLKIAEAPDWILRSEILAAQIVTLKHIQASLTAIQEGFTQPVANQASASAQANTATTLATVNAKISVLESLQTSINEAEGFGLVGGEPKSIDDAKRQAYLAITTAETAVTNATVAVQMSEQTLAQIENGPRAIDLRPFEIGVIEAEANYANVTSQLRRVMVRAPFDGIISSLSGNVGELVPAGQPLVTIVEPNLIEIKAYVSDKDLGSFDLHSSVKINGKNDGVLTFISPSIDPQTRKVEVHIAVLDEASLLIGQYVDIEIGSTNKEKSKYYLPLESVKQSQLGSVVYRINSDNLMEEIPVVTGDVIGETIEITSGLNIGDELVVNARTAKAGNRVSK</sequence>
<dbReference type="Gene3D" id="2.40.50.100">
    <property type="match status" value="2"/>
</dbReference>
<gene>
    <name evidence="6" type="ORF">CO173_03000</name>
</gene>
<name>A0A2M7XFS5_9BACT</name>
<dbReference type="InterPro" id="IPR006143">
    <property type="entry name" value="RND_pump_MFP"/>
</dbReference>
<comment type="similarity">
    <text evidence="2">Belongs to the membrane fusion protein (MFP) (TC 8.A.1) family.</text>
</comment>
<evidence type="ECO:0000256" key="3">
    <source>
        <dbReference type="ARBA" id="ARBA00023054"/>
    </source>
</evidence>
<evidence type="ECO:0000256" key="2">
    <source>
        <dbReference type="ARBA" id="ARBA00009477"/>
    </source>
</evidence>
<proteinExistence type="inferred from homology"/>
<accession>A0A2M7XFS5</accession>
<organism evidence="6 7">
    <name type="scientific">Candidatus Uhrbacteria bacterium CG_4_9_14_3_um_filter_41_35</name>
    <dbReference type="NCBI Taxonomy" id="1975034"/>
    <lineage>
        <taxon>Bacteria</taxon>
        <taxon>Candidatus Uhriibacteriota</taxon>
    </lineage>
</organism>
<reference evidence="7" key="1">
    <citation type="submission" date="2017-09" db="EMBL/GenBank/DDBJ databases">
        <title>Depth-based differentiation of microbial function through sediment-hosted aquifers and enrichment of novel symbionts in the deep terrestrial subsurface.</title>
        <authorList>
            <person name="Probst A.J."/>
            <person name="Ladd B."/>
            <person name="Jarett J.K."/>
            <person name="Geller-Mcgrath D.E."/>
            <person name="Sieber C.M.K."/>
            <person name="Emerson J.B."/>
            <person name="Anantharaman K."/>
            <person name="Thomas B.C."/>
            <person name="Malmstrom R."/>
            <person name="Stieglmeier M."/>
            <person name="Klingl A."/>
            <person name="Woyke T."/>
            <person name="Ryan C.M."/>
            <person name="Banfield J.F."/>
        </authorList>
    </citation>
    <scope>NUCLEOTIDE SEQUENCE [LARGE SCALE GENOMIC DNA]</scope>
</reference>
<keyword evidence="4" id="KW-0812">Transmembrane</keyword>
<evidence type="ECO:0000256" key="4">
    <source>
        <dbReference type="SAM" id="Phobius"/>
    </source>
</evidence>
<dbReference type="EMBL" id="PFWT01000009">
    <property type="protein sequence ID" value="PJA46709.1"/>
    <property type="molecule type" value="Genomic_DNA"/>
</dbReference>
<dbReference type="GO" id="GO:0016020">
    <property type="term" value="C:membrane"/>
    <property type="evidence" value="ECO:0007669"/>
    <property type="project" value="InterPro"/>
</dbReference>
<dbReference type="PANTHER" id="PTHR32347">
    <property type="entry name" value="EFFLUX SYSTEM COMPONENT YKNX-RELATED"/>
    <property type="match status" value="1"/>
</dbReference>
<dbReference type="Proteomes" id="UP000231263">
    <property type="component" value="Unassembled WGS sequence"/>
</dbReference>
<dbReference type="SUPFAM" id="SSF111369">
    <property type="entry name" value="HlyD-like secretion proteins"/>
    <property type="match status" value="2"/>
</dbReference>
<keyword evidence="4" id="KW-1133">Transmembrane helix</keyword>
<dbReference type="InterPro" id="IPR058627">
    <property type="entry name" value="MdtA-like_C"/>
</dbReference>
<evidence type="ECO:0000256" key="1">
    <source>
        <dbReference type="ARBA" id="ARBA00004196"/>
    </source>
</evidence>
<dbReference type="Pfam" id="PF25967">
    <property type="entry name" value="RND-MFP_C"/>
    <property type="match status" value="1"/>
</dbReference>
<dbReference type="InterPro" id="IPR050465">
    <property type="entry name" value="UPF0194_transport"/>
</dbReference>
<dbReference type="Gene3D" id="1.10.287.470">
    <property type="entry name" value="Helix hairpin bin"/>
    <property type="match status" value="2"/>
</dbReference>
<evidence type="ECO:0000259" key="5">
    <source>
        <dbReference type="Pfam" id="PF25967"/>
    </source>
</evidence>
<dbReference type="Gene3D" id="2.40.30.170">
    <property type="match status" value="1"/>
</dbReference>
<comment type="caution">
    <text evidence="6">The sequence shown here is derived from an EMBL/GenBank/DDBJ whole genome shotgun (WGS) entry which is preliminary data.</text>
</comment>
<dbReference type="Gene3D" id="2.40.420.20">
    <property type="match status" value="1"/>
</dbReference>
<protein>
    <recommendedName>
        <fullName evidence="5">Multidrug resistance protein MdtA-like C-terminal permuted SH3 domain-containing protein</fullName>
    </recommendedName>
</protein>
<feature type="transmembrane region" description="Helical" evidence="4">
    <location>
        <begin position="12"/>
        <end position="29"/>
    </location>
</feature>
<dbReference type="GO" id="GO:0022857">
    <property type="term" value="F:transmembrane transporter activity"/>
    <property type="evidence" value="ECO:0007669"/>
    <property type="project" value="InterPro"/>
</dbReference>
<evidence type="ECO:0000313" key="6">
    <source>
        <dbReference type="EMBL" id="PJA46709.1"/>
    </source>
</evidence>
<dbReference type="AlphaFoldDB" id="A0A2M7XFS5"/>
<dbReference type="GO" id="GO:0030313">
    <property type="term" value="C:cell envelope"/>
    <property type="evidence" value="ECO:0007669"/>
    <property type="project" value="UniProtKB-SubCell"/>
</dbReference>
<dbReference type="PANTHER" id="PTHR32347:SF14">
    <property type="entry name" value="EFFLUX SYSTEM COMPONENT YKNX-RELATED"/>
    <property type="match status" value="1"/>
</dbReference>